<evidence type="ECO:0000256" key="5">
    <source>
        <dbReference type="ARBA" id="ARBA00023133"/>
    </source>
</evidence>
<comment type="catalytic activity">
    <reaction evidence="9">
        <text>2 5-aminolevulinate = porphobilinogen + 2 H2O + H(+)</text>
        <dbReference type="Rhea" id="RHEA:24064"/>
        <dbReference type="ChEBI" id="CHEBI:15377"/>
        <dbReference type="ChEBI" id="CHEBI:15378"/>
        <dbReference type="ChEBI" id="CHEBI:58126"/>
        <dbReference type="ChEBI" id="CHEBI:356416"/>
        <dbReference type="EC" id="4.2.1.24"/>
    </reaction>
</comment>
<dbReference type="GO" id="GO:0005829">
    <property type="term" value="C:cytosol"/>
    <property type="evidence" value="ECO:0007669"/>
    <property type="project" value="TreeGrafter"/>
</dbReference>
<dbReference type="PRINTS" id="PR00144">
    <property type="entry name" value="DALDHYDRTASE"/>
</dbReference>
<dbReference type="PROSITE" id="PS00169">
    <property type="entry name" value="D_ALA_DEHYDRATASE"/>
    <property type="match status" value="1"/>
</dbReference>
<dbReference type="CDD" id="cd00384">
    <property type="entry name" value="ALAD_PBGS"/>
    <property type="match status" value="1"/>
</dbReference>
<dbReference type="FunFam" id="3.20.20.70:FF:000019">
    <property type="entry name" value="Delta-aminolevulinic acid dehydratase"/>
    <property type="match status" value="1"/>
</dbReference>
<comment type="pathway">
    <text evidence="1">Porphyrin-containing compound metabolism; protoporphyrin-IX biosynthesis; coproporphyrinogen-III from 5-aminolevulinate: step 1/4.</text>
</comment>
<evidence type="ECO:0000313" key="10">
    <source>
        <dbReference type="EMBL" id="GER93231.1"/>
    </source>
</evidence>
<evidence type="ECO:0000256" key="3">
    <source>
        <dbReference type="ARBA" id="ARBA00012053"/>
    </source>
</evidence>
<sequence length="323" mass="35809">MFPIHRCRRLRRNETIRRMVRQTTISPDDFIYPMFVTHGKGIRKEISSMPGCYQESIDELIKNAKEVYSLGIPSVILFGIPEHKDEMGSSAYDDNGIVQNAIKAIKDSIPELYVITDVCMCEYTSHGHCGFIDKGEVDNDKTLSLLAMEAVSHAKAGADMVAPSDMMDGRVGAIRAAMDREGFSNVPIMSYAAKYASAFYGPFREAAESTPQFGDRRSYQMDPANRREALKEVALDIEEGADIVMVKPALSYLDVISDIKSSFAVPVAAYNVSGEYSLIKAAGKLGWIDEDRIMMEILISIKRAGADLILTYFAKDAAKILND</sequence>
<dbReference type="GO" id="GO:0006782">
    <property type="term" value="P:protoporphyrinogen IX biosynthetic process"/>
    <property type="evidence" value="ECO:0007669"/>
    <property type="project" value="UniProtKB-UniPathway"/>
</dbReference>
<evidence type="ECO:0000256" key="7">
    <source>
        <dbReference type="ARBA" id="ARBA00023244"/>
    </source>
</evidence>
<proteinExistence type="inferred from homology"/>
<gene>
    <name evidence="10" type="ORF">A45J_0967</name>
</gene>
<dbReference type="UniPathway" id="UPA00251">
    <property type="reaction ID" value="UER00318"/>
</dbReference>
<keyword evidence="5" id="KW-0350">Heme biosynthesis</keyword>
<dbReference type="GO" id="GO:0008270">
    <property type="term" value="F:zinc ion binding"/>
    <property type="evidence" value="ECO:0007669"/>
    <property type="project" value="TreeGrafter"/>
</dbReference>
<name>A0A5J4L311_9ZZZZ</name>
<dbReference type="EMBL" id="BLAB01000001">
    <property type="protein sequence ID" value="GER93231.1"/>
    <property type="molecule type" value="Genomic_DNA"/>
</dbReference>
<organism evidence="10">
    <name type="scientific">hot springs metagenome</name>
    <dbReference type="NCBI Taxonomy" id="433727"/>
    <lineage>
        <taxon>unclassified sequences</taxon>
        <taxon>metagenomes</taxon>
        <taxon>ecological metagenomes</taxon>
    </lineage>
</organism>
<evidence type="ECO:0000256" key="8">
    <source>
        <dbReference type="ARBA" id="ARBA00032837"/>
    </source>
</evidence>
<dbReference type="EC" id="4.2.1.24" evidence="3"/>
<evidence type="ECO:0000256" key="6">
    <source>
        <dbReference type="ARBA" id="ARBA00023239"/>
    </source>
</evidence>
<dbReference type="PIRSF" id="PIRSF001415">
    <property type="entry name" value="Porphbilin_synth"/>
    <property type="match status" value="1"/>
</dbReference>
<evidence type="ECO:0000256" key="2">
    <source>
        <dbReference type="ARBA" id="ARBA00008055"/>
    </source>
</evidence>
<dbReference type="InterPro" id="IPR001731">
    <property type="entry name" value="ALAD"/>
</dbReference>
<dbReference type="PANTHER" id="PTHR11458:SF0">
    <property type="entry name" value="DELTA-AMINOLEVULINIC ACID DEHYDRATASE"/>
    <property type="match status" value="1"/>
</dbReference>
<protein>
    <recommendedName>
        <fullName evidence="4">Delta-aminolevulinic acid dehydratase</fullName>
        <ecNumber evidence="3">4.2.1.24</ecNumber>
    </recommendedName>
    <alternativeName>
        <fullName evidence="8">Porphobilinogen synthase</fullName>
    </alternativeName>
</protein>
<dbReference type="Gene3D" id="3.20.20.70">
    <property type="entry name" value="Aldolase class I"/>
    <property type="match status" value="1"/>
</dbReference>
<dbReference type="GO" id="GO:0004655">
    <property type="term" value="F:porphobilinogen synthase activity"/>
    <property type="evidence" value="ECO:0007669"/>
    <property type="project" value="UniProtKB-EC"/>
</dbReference>
<accession>A0A5J4L311</accession>
<dbReference type="SUPFAM" id="SSF51569">
    <property type="entry name" value="Aldolase"/>
    <property type="match status" value="1"/>
</dbReference>
<dbReference type="InterPro" id="IPR013785">
    <property type="entry name" value="Aldolase_TIM"/>
</dbReference>
<reference evidence="10" key="1">
    <citation type="submission" date="2019-10" db="EMBL/GenBank/DDBJ databases">
        <title>Metagenomic sequencing of thiosulfate-disproportionating enrichment culture.</title>
        <authorList>
            <person name="Umezawa K."/>
            <person name="Kojima H."/>
            <person name="Fukui M."/>
        </authorList>
    </citation>
    <scope>NUCLEOTIDE SEQUENCE</scope>
    <source>
        <strain evidence="10">45J</strain>
    </source>
</reference>
<dbReference type="AlphaFoldDB" id="A0A5J4L311"/>
<evidence type="ECO:0000256" key="9">
    <source>
        <dbReference type="ARBA" id="ARBA00047651"/>
    </source>
</evidence>
<dbReference type="InterPro" id="IPR030656">
    <property type="entry name" value="ALAD_AS"/>
</dbReference>
<dbReference type="NCBIfam" id="NF006762">
    <property type="entry name" value="PRK09283.1"/>
    <property type="match status" value="1"/>
</dbReference>
<evidence type="ECO:0000256" key="4">
    <source>
        <dbReference type="ARBA" id="ARBA00020771"/>
    </source>
</evidence>
<dbReference type="PANTHER" id="PTHR11458">
    <property type="entry name" value="DELTA-AMINOLEVULINIC ACID DEHYDRATASE"/>
    <property type="match status" value="1"/>
</dbReference>
<comment type="caution">
    <text evidence="10">The sequence shown here is derived from an EMBL/GenBank/DDBJ whole genome shotgun (WGS) entry which is preliminary data.</text>
</comment>
<keyword evidence="7" id="KW-0627">Porphyrin biosynthesis</keyword>
<keyword evidence="6" id="KW-0456">Lyase</keyword>
<dbReference type="Pfam" id="PF00490">
    <property type="entry name" value="ALAD"/>
    <property type="match status" value="1"/>
</dbReference>
<evidence type="ECO:0000256" key="1">
    <source>
        <dbReference type="ARBA" id="ARBA00004694"/>
    </source>
</evidence>
<comment type="similarity">
    <text evidence="2">Belongs to the ALAD family.</text>
</comment>
<dbReference type="SMART" id="SM01004">
    <property type="entry name" value="ALAD"/>
    <property type="match status" value="1"/>
</dbReference>